<evidence type="ECO:0000313" key="3">
    <source>
        <dbReference type="Proteomes" id="UP000220251"/>
    </source>
</evidence>
<dbReference type="AlphaFoldDB" id="A0A0H5DPL6"/>
<gene>
    <name evidence="2" type="ORF">ELAC_0060</name>
</gene>
<keyword evidence="3" id="KW-1185">Reference proteome</keyword>
<organism evidence="2 3">
    <name type="scientific">Estrella lausannensis</name>
    <dbReference type="NCBI Taxonomy" id="483423"/>
    <lineage>
        <taxon>Bacteria</taxon>
        <taxon>Pseudomonadati</taxon>
        <taxon>Chlamydiota</taxon>
        <taxon>Chlamydiia</taxon>
        <taxon>Parachlamydiales</taxon>
        <taxon>Candidatus Criblamydiaceae</taxon>
        <taxon>Estrella</taxon>
    </lineage>
</organism>
<accession>A0A0H5DPL6</accession>
<dbReference type="RefSeq" id="WP_098037280.1">
    <property type="nucleotide sequence ID" value="NZ_CWGJ01000001.1"/>
</dbReference>
<sequence length="224" mass="24811">MSIERCLDHYSPFSDDFKLAAEKFTELNLHKKVAVVAESAIAGVKSFFIMGAGAFPVFRSLVNKWTSKEFQKADQDGLAKDANPVDVKSKHEETKEELASRIGSLAKRWVFKVIPKVVPEMKVPFKIIKIAKKSLGIGRAVYNKDLLGTMKKIIPIVFTIIGTIVGGPVFGAIFLALKIYGWASLFFDTATEAKNVYSFWIDRASEPTKTENLFESTILAAATV</sequence>
<dbReference type="EMBL" id="CWGJ01000001">
    <property type="protein sequence ID" value="CRX37424.1"/>
    <property type="molecule type" value="Genomic_DNA"/>
</dbReference>
<evidence type="ECO:0000313" key="2">
    <source>
        <dbReference type="EMBL" id="CRX37424.1"/>
    </source>
</evidence>
<keyword evidence="1" id="KW-0472">Membrane</keyword>
<keyword evidence="1" id="KW-0812">Transmembrane</keyword>
<evidence type="ECO:0000256" key="1">
    <source>
        <dbReference type="SAM" id="Phobius"/>
    </source>
</evidence>
<reference evidence="3" key="1">
    <citation type="submission" date="2015-06" db="EMBL/GenBank/DDBJ databases">
        <authorList>
            <person name="Bertelli C."/>
        </authorList>
    </citation>
    <scope>NUCLEOTIDE SEQUENCE [LARGE SCALE GENOMIC DNA]</scope>
    <source>
        <strain evidence="3">CRIB-30</strain>
    </source>
</reference>
<feature type="transmembrane region" description="Helical" evidence="1">
    <location>
        <begin position="153"/>
        <end position="177"/>
    </location>
</feature>
<protein>
    <submittedName>
        <fullName evidence="2">Putative membrane protein</fullName>
    </submittedName>
</protein>
<proteinExistence type="predicted"/>
<name>A0A0H5DPL6_9BACT</name>
<keyword evidence="1" id="KW-1133">Transmembrane helix</keyword>
<dbReference type="Proteomes" id="UP000220251">
    <property type="component" value="Unassembled WGS sequence"/>
</dbReference>